<dbReference type="EMBL" id="QGKR01000347">
    <property type="protein sequence ID" value="PWR05007.1"/>
    <property type="molecule type" value="Genomic_DNA"/>
</dbReference>
<keyword evidence="2" id="KW-0413">Isomerase</keyword>
<evidence type="ECO:0000313" key="2">
    <source>
        <dbReference type="EMBL" id="PWR05007.1"/>
    </source>
</evidence>
<evidence type="ECO:0000259" key="1">
    <source>
        <dbReference type="Pfam" id="PF01261"/>
    </source>
</evidence>
<dbReference type="InterPro" id="IPR013022">
    <property type="entry name" value="Xyl_isomerase-like_TIM-brl"/>
</dbReference>
<dbReference type="Gene3D" id="3.20.20.150">
    <property type="entry name" value="Divalent-metal-dependent TIM barrel enzymes"/>
    <property type="match status" value="1"/>
</dbReference>
<evidence type="ECO:0000313" key="3">
    <source>
        <dbReference type="Proteomes" id="UP000245410"/>
    </source>
</evidence>
<protein>
    <submittedName>
        <fullName evidence="2">Sugar phosphate isomerase/epimerase</fullName>
    </submittedName>
</protein>
<dbReference type="InterPro" id="IPR036237">
    <property type="entry name" value="Xyl_isomerase-like_sf"/>
</dbReference>
<organism evidence="2 3">
    <name type="scientific">Micromonospora acroterricola</name>
    <dbReference type="NCBI Taxonomy" id="2202421"/>
    <lineage>
        <taxon>Bacteria</taxon>
        <taxon>Bacillati</taxon>
        <taxon>Actinomycetota</taxon>
        <taxon>Actinomycetes</taxon>
        <taxon>Micromonosporales</taxon>
        <taxon>Micromonosporaceae</taxon>
        <taxon>Micromonospora</taxon>
    </lineage>
</organism>
<dbReference type="OrthoDB" id="9801426at2"/>
<sequence length="288" mass="30991">MRWSVFTASTPDWTPEETVGQLAAQGWDGVEWRVTDQEPARPPGFWAGNRATVPLTGLEGELTRIATITREAGLALSGLGAYVPAADHGNVERVLAAAAALGAERVRVTMPQLGSGDYRELMAGTRRDLAWIAGRAAEHGVTALVELHHGTIVASASAAMRLLDGLPPEHAGVIHDIGNLTIEGFEDPLAGFQLLGPYLAHVHVKNVAWRVSGTRDDGGPRWSAEWAPLREGQADLAAYLGALRRVGYDGWVTVEDFSTAVPLAQRTRDNLAYLRALDLRVRAEKAGR</sequence>
<dbReference type="AlphaFoldDB" id="A0A317CRM8"/>
<dbReference type="PANTHER" id="PTHR12110">
    <property type="entry name" value="HYDROXYPYRUVATE ISOMERASE"/>
    <property type="match status" value="1"/>
</dbReference>
<dbReference type="PANTHER" id="PTHR12110:SF41">
    <property type="entry name" value="INOSOSE DEHYDRATASE"/>
    <property type="match status" value="1"/>
</dbReference>
<dbReference type="RefSeq" id="WP_109820597.1">
    <property type="nucleotide sequence ID" value="NZ_QGKR01000347.1"/>
</dbReference>
<dbReference type="InterPro" id="IPR050312">
    <property type="entry name" value="IolE/XylAMocC-like"/>
</dbReference>
<keyword evidence="3" id="KW-1185">Reference proteome</keyword>
<proteinExistence type="predicted"/>
<name>A0A317CRM8_9ACTN</name>
<comment type="caution">
    <text evidence="2">The sequence shown here is derived from an EMBL/GenBank/DDBJ whole genome shotgun (WGS) entry which is preliminary data.</text>
</comment>
<dbReference type="SUPFAM" id="SSF51658">
    <property type="entry name" value="Xylose isomerase-like"/>
    <property type="match status" value="1"/>
</dbReference>
<dbReference type="GO" id="GO:0016853">
    <property type="term" value="F:isomerase activity"/>
    <property type="evidence" value="ECO:0007669"/>
    <property type="project" value="UniProtKB-KW"/>
</dbReference>
<accession>A0A317CRM8</accession>
<dbReference type="Proteomes" id="UP000245410">
    <property type="component" value="Unassembled WGS sequence"/>
</dbReference>
<feature type="domain" description="Xylose isomerase-like TIM barrel" evidence="1">
    <location>
        <begin position="22"/>
        <end position="276"/>
    </location>
</feature>
<gene>
    <name evidence="2" type="ORF">DKT68_29205</name>
</gene>
<reference evidence="2 3" key="1">
    <citation type="submission" date="2018-05" db="EMBL/GenBank/DDBJ databases">
        <title>Micromonospora atacamensis sp. nov., a novel actinobacteria isolated from high altitude Atacama Desert soil.</title>
        <authorList>
            <person name="Carro L."/>
            <person name="Golinska P."/>
            <person name="Klenk H.-P."/>
            <person name="Goodfellow M."/>
        </authorList>
    </citation>
    <scope>NUCLEOTIDE SEQUENCE [LARGE SCALE GENOMIC DNA]</scope>
    <source>
        <strain evidence="2 3">5R2A7</strain>
    </source>
</reference>
<dbReference type="Pfam" id="PF01261">
    <property type="entry name" value="AP_endonuc_2"/>
    <property type="match status" value="1"/>
</dbReference>